<evidence type="ECO:0000256" key="7">
    <source>
        <dbReference type="ARBA" id="ARBA00022723"/>
    </source>
</evidence>
<evidence type="ECO:0000256" key="1">
    <source>
        <dbReference type="ARBA" id="ARBA00001971"/>
    </source>
</evidence>
<reference evidence="14" key="2">
    <citation type="journal article" date="2017" name="J. Med. Entomol.">
        <title>Transcriptome Analysis of the Triatoma infestans (Hemiptera: Reduviidae) Integument.</title>
        <authorList>
            <person name="Calderon-Fernandez G.M."/>
            <person name="Moriconi D.E."/>
            <person name="Dulbecco A.B."/>
            <person name="Juarez M.P."/>
        </authorList>
    </citation>
    <scope>NUCLEOTIDE SEQUENCE</scope>
    <source>
        <strain evidence="14">Int1</strain>
        <tissue evidence="14">Integument</tissue>
    </source>
</reference>
<keyword evidence="6" id="KW-0349">Heme</keyword>
<evidence type="ECO:0000256" key="11">
    <source>
        <dbReference type="ARBA" id="ARBA00023004"/>
    </source>
</evidence>
<evidence type="ECO:0000313" key="14">
    <source>
        <dbReference type="EMBL" id="JAS02906.1"/>
    </source>
</evidence>
<dbReference type="GO" id="GO:0016705">
    <property type="term" value="F:oxidoreductase activity, acting on paired donors, with incorporation or reduction of molecular oxygen"/>
    <property type="evidence" value="ECO:0007669"/>
    <property type="project" value="InterPro"/>
</dbReference>
<comment type="subcellular location">
    <subcellularLocation>
        <location evidence="4">Endoplasmic reticulum membrane</location>
        <topology evidence="4">Peripheral membrane protein</topology>
    </subcellularLocation>
    <subcellularLocation>
        <location evidence="3">Microsome membrane</location>
        <topology evidence="3">Peripheral membrane protein</topology>
    </subcellularLocation>
</comment>
<dbReference type="PANTHER" id="PTHR24292:SF84">
    <property type="entry name" value="CYTOCHROME P450 28A5-RELATED"/>
    <property type="match status" value="1"/>
</dbReference>
<comment type="cofactor">
    <cofactor evidence="1">
        <name>heme</name>
        <dbReference type="ChEBI" id="CHEBI:30413"/>
    </cofactor>
</comment>
<keyword evidence="9" id="KW-0492">Microsome</keyword>
<keyword evidence="12" id="KW-0503">Monooxygenase</keyword>
<evidence type="ECO:0000256" key="5">
    <source>
        <dbReference type="ARBA" id="ARBA00010617"/>
    </source>
</evidence>
<dbReference type="GO" id="GO:0020037">
    <property type="term" value="F:heme binding"/>
    <property type="evidence" value="ECO:0007669"/>
    <property type="project" value="InterPro"/>
</dbReference>
<comment type="similarity">
    <text evidence="5">Belongs to the cytochrome P450 family.</text>
</comment>
<feature type="non-terminal residue" evidence="14">
    <location>
        <position position="1"/>
    </location>
</feature>
<name>A0A161MKR6_TRIIF</name>
<evidence type="ECO:0000256" key="9">
    <source>
        <dbReference type="ARBA" id="ARBA00022848"/>
    </source>
</evidence>
<dbReference type="GO" id="GO:0005789">
    <property type="term" value="C:endoplasmic reticulum membrane"/>
    <property type="evidence" value="ECO:0007669"/>
    <property type="project" value="UniProtKB-SubCell"/>
</dbReference>
<dbReference type="InterPro" id="IPR001128">
    <property type="entry name" value="Cyt_P450"/>
</dbReference>
<dbReference type="InterPro" id="IPR002402">
    <property type="entry name" value="Cyt_P450_E_grp-II"/>
</dbReference>
<keyword evidence="10 14" id="KW-0560">Oxidoreductase</keyword>
<proteinExistence type="inferred from homology"/>
<sequence>YFVNPEVDPILGLNPFNSKGDNWVKSRKILTPSLTVVKIKSMVPLMFSVCNEMINYLKNSDEKFIEAHDMMCKYSTDIVGCCAYGIESNSFKDPNSDLRQISKALFDSSYRGNIALLCALYAPKLGNLLKFKILTDEASQYFVDFVRATYKYRVENGIQRNDYLQSLINANEEAIANGQKPIHNDVELAAHCMTFFSGRF</sequence>
<keyword evidence="11" id="KW-0408">Iron</keyword>
<keyword evidence="13" id="KW-0472">Membrane</keyword>
<accession>A0A161MKR6</accession>
<protein>
    <submittedName>
        <fullName evidence="14">Cytochrome P450</fullName>
        <ecNumber evidence="14">1.14.-.-</ecNumber>
    </submittedName>
</protein>
<dbReference type="EMBL" id="GEMB01000208">
    <property type="protein sequence ID" value="JAS02906.1"/>
    <property type="molecule type" value="Transcribed_RNA"/>
</dbReference>
<evidence type="ECO:0000256" key="2">
    <source>
        <dbReference type="ARBA" id="ARBA00003690"/>
    </source>
</evidence>
<evidence type="ECO:0000256" key="8">
    <source>
        <dbReference type="ARBA" id="ARBA00022824"/>
    </source>
</evidence>
<reference evidence="14" key="1">
    <citation type="submission" date="2016-04" db="EMBL/GenBank/DDBJ databases">
        <authorList>
            <person name="Calderon-Fernandez G.M.Sr."/>
        </authorList>
    </citation>
    <scope>NUCLEOTIDE SEQUENCE</scope>
    <source>
        <strain evidence="14">Int1</strain>
        <tissue evidence="14">Integument</tissue>
    </source>
</reference>
<organism evidence="14">
    <name type="scientific">Triatoma infestans</name>
    <name type="common">Assassin bug</name>
    <dbReference type="NCBI Taxonomy" id="30076"/>
    <lineage>
        <taxon>Eukaryota</taxon>
        <taxon>Metazoa</taxon>
        <taxon>Ecdysozoa</taxon>
        <taxon>Arthropoda</taxon>
        <taxon>Hexapoda</taxon>
        <taxon>Insecta</taxon>
        <taxon>Pterygota</taxon>
        <taxon>Neoptera</taxon>
        <taxon>Paraneoptera</taxon>
        <taxon>Hemiptera</taxon>
        <taxon>Heteroptera</taxon>
        <taxon>Panheteroptera</taxon>
        <taxon>Cimicomorpha</taxon>
        <taxon>Reduviidae</taxon>
        <taxon>Triatominae</taxon>
        <taxon>Triatoma</taxon>
    </lineage>
</organism>
<dbReference type="PRINTS" id="PR00464">
    <property type="entry name" value="EP450II"/>
</dbReference>
<dbReference type="InterPro" id="IPR036396">
    <property type="entry name" value="Cyt_P450_sf"/>
</dbReference>
<evidence type="ECO:0000256" key="10">
    <source>
        <dbReference type="ARBA" id="ARBA00023002"/>
    </source>
</evidence>
<dbReference type="GO" id="GO:0005506">
    <property type="term" value="F:iron ion binding"/>
    <property type="evidence" value="ECO:0007669"/>
    <property type="project" value="InterPro"/>
</dbReference>
<dbReference type="AlphaFoldDB" id="A0A161MKR6"/>
<dbReference type="Gene3D" id="1.10.630.10">
    <property type="entry name" value="Cytochrome P450"/>
    <property type="match status" value="1"/>
</dbReference>
<evidence type="ECO:0000256" key="4">
    <source>
        <dbReference type="ARBA" id="ARBA00004406"/>
    </source>
</evidence>
<evidence type="ECO:0000256" key="13">
    <source>
        <dbReference type="ARBA" id="ARBA00023136"/>
    </source>
</evidence>
<evidence type="ECO:0000256" key="12">
    <source>
        <dbReference type="ARBA" id="ARBA00023033"/>
    </source>
</evidence>
<keyword evidence="8" id="KW-0256">Endoplasmic reticulum</keyword>
<dbReference type="SUPFAM" id="SSF48264">
    <property type="entry name" value="Cytochrome P450"/>
    <property type="match status" value="1"/>
</dbReference>
<keyword evidence="7" id="KW-0479">Metal-binding</keyword>
<dbReference type="InterPro" id="IPR050476">
    <property type="entry name" value="Insect_CytP450_Detox"/>
</dbReference>
<dbReference type="Pfam" id="PF00067">
    <property type="entry name" value="p450"/>
    <property type="match status" value="1"/>
</dbReference>
<evidence type="ECO:0000256" key="6">
    <source>
        <dbReference type="ARBA" id="ARBA00022617"/>
    </source>
</evidence>
<dbReference type="EC" id="1.14.-.-" evidence="14"/>
<comment type="function">
    <text evidence="2">May be involved in the metabolism of insect hormones and in the breakdown of synthetic insecticides.</text>
</comment>
<dbReference type="PANTHER" id="PTHR24292">
    <property type="entry name" value="CYTOCHROME P450"/>
    <property type="match status" value="1"/>
</dbReference>
<dbReference type="GO" id="GO:0004497">
    <property type="term" value="F:monooxygenase activity"/>
    <property type="evidence" value="ECO:0007669"/>
    <property type="project" value="UniProtKB-KW"/>
</dbReference>
<evidence type="ECO:0000256" key="3">
    <source>
        <dbReference type="ARBA" id="ARBA00004174"/>
    </source>
</evidence>